<organism evidence="1 2">
    <name type="scientific">Vaccinium darrowii</name>
    <dbReference type="NCBI Taxonomy" id="229202"/>
    <lineage>
        <taxon>Eukaryota</taxon>
        <taxon>Viridiplantae</taxon>
        <taxon>Streptophyta</taxon>
        <taxon>Embryophyta</taxon>
        <taxon>Tracheophyta</taxon>
        <taxon>Spermatophyta</taxon>
        <taxon>Magnoliopsida</taxon>
        <taxon>eudicotyledons</taxon>
        <taxon>Gunneridae</taxon>
        <taxon>Pentapetalae</taxon>
        <taxon>asterids</taxon>
        <taxon>Ericales</taxon>
        <taxon>Ericaceae</taxon>
        <taxon>Vaccinioideae</taxon>
        <taxon>Vaccinieae</taxon>
        <taxon>Vaccinium</taxon>
    </lineage>
</organism>
<comment type="caution">
    <text evidence="1">The sequence shown here is derived from an EMBL/GenBank/DDBJ whole genome shotgun (WGS) entry which is preliminary data.</text>
</comment>
<reference evidence="1 2" key="1">
    <citation type="journal article" date="2021" name="Hortic Res">
        <title>High-quality reference genome and annotation aids understanding of berry development for evergreen blueberry (Vaccinium darrowii).</title>
        <authorList>
            <person name="Yu J."/>
            <person name="Hulse-Kemp A.M."/>
            <person name="Babiker E."/>
            <person name="Staton M."/>
        </authorList>
    </citation>
    <scope>NUCLEOTIDE SEQUENCE [LARGE SCALE GENOMIC DNA]</scope>
    <source>
        <strain evidence="2">cv. NJ 8807/NJ 8810</strain>
        <tissue evidence="1">Young leaf</tissue>
    </source>
</reference>
<proteinExistence type="predicted"/>
<protein>
    <submittedName>
        <fullName evidence="1">Uncharacterized protein</fullName>
    </submittedName>
</protein>
<dbReference type="Proteomes" id="UP000828048">
    <property type="component" value="Chromosome 2"/>
</dbReference>
<name>A0ACB7X145_9ERIC</name>
<accession>A0ACB7X145</accession>
<keyword evidence="2" id="KW-1185">Reference proteome</keyword>
<evidence type="ECO:0000313" key="1">
    <source>
        <dbReference type="EMBL" id="KAH7834393.1"/>
    </source>
</evidence>
<dbReference type="EMBL" id="CM037152">
    <property type="protein sequence ID" value="KAH7834393.1"/>
    <property type="molecule type" value="Genomic_DNA"/>
</dbReference>
<evidence type="ECO:0000313" key="2">
    <source>
        <dbReference type="Proteomes" id="UP000828048"/>
    </source>
</evidence>
<gene>
    <name evidence="1" type="ORF">Vadar_015534</name>
</gene>
<sequence>MITFGQNGCQTFEIDPPFVCPDQSSDVVVGGAIHWLCEDENSTWFDPRPRIILSFDLFEEKFHQIPNLDSEILEIYKISVLEGCLAITGASRERYGSLEVHIWLLKEYGVKESWTKEFVIKESFGRLSPLFLLNSGTIVLFDDSKGLNSYDLKKDCFEDYAKLNQSIVAIGHAQSLVSPIF</sequence>